<feature type="transmembrane region" description="Helical" evidence="1">
    <location>
        <begin position="59"/>
        <end position="83"/>
    </location>
</feature>
<evidence type="ECO:0000313" key="2">
    <source>
        <dbReference type="EMBL" id="CAA2627823.1"/>
    </source>
</evidence>
<gene>
    <name evidence="2" type="ORF">SI7747_10013473</name>
</gene>
<keyword evidence="3" id="KW-1185">Reference proteome</keyword>
<accession>A0A7I8JAE8</accession>
<proteinExistence type="predicted"/>
<keyword evidence="1" id="KW-0812">Transmembrane</keyword>
<reference evidence="2 3" key="1">
    <citation type="submission" date="2019-12" db="EMBL/GenBank/DDBJ databases">
        <authorList>
            <person name="Scholz U."/>
            <person name="Mascher M."/>
            <person name="Fiebig A."/>
        </authorList>
    </citation>
    <scope>NUCLEOTIDE SEQUENCE</scope>
</reference>
<name>A0A7I8JAE8_SPIIN</name>
<protein>
    <submittedName>
        <fullName evidence="2">Uncharacterized protein</fullName>
    </submittedName>
</protein>
<sequence>MPLKVLYVSFLLEESLIGFSLYLRSAQGLSLSEILLLLDSGTPLCIQGLKTLIHRLQAYLLLILWTQAYILFIFHVTVAAVILKTIHMNL</sequence>
<dbReference type="Proteomes" id="UP001189122">
    <property type="component" value="Unassembled WGS sequence"/>
</dbReference>
<dbReference type="AlphaFoldDB" id="A0A7I8JAE8"/>
<dbReference type="EMBL" id="CACRZD030000010">
    <property type="protein sequence ID" value="CAA6667080.1"/>
    <property type="molecule type" value="Genomic_DNA"/>
</dbReference>
<keyword evidence="1" id="KW-1133">Transmembrane helix</keyword>
<evidence type="ECO:0000256" key="1">
    <source>
        <dbReference type="SAM" id="Phobius"/>
    </source>
</evidence>
<keyword evidence="1" id="KW-0472">Membrane</keyword>
<dbReference type="EMBL" id="LR743597">
    <property type="protein sequence ID" value="CAA2627823.1"/>
    <property type="molecule type" value="Genomic_DNA"/>
</dbReference>
<organism evidence="2">
    <name type="scientific">Spirodela intermedia</name>
    <name type="common">Intermediate duckweed</name>
    <dbReference type="NCBI Taxonomy" id="51605"/>
    <lineage>
        <taxon>Eukaryota</taxon>
        <taxon>Viridiplantae</taxon>
        <taxon>Streptophyta</taxon>
        <taxon>Embryophyta</taxon>
        <taxon>Tracheophyta</taxon>
        <taxon>Spermatophyta</taxon>
        <taxon>Magnoliopsida</taxon>
        <taxon>Liliopsida</taxon>
        <taxon>Araceae</taxon>
        <taxon>Lemnoideae</taxon>
        <taxon>Spirodela</taxon>
    </lineage>
</organism>
<evidence type="ECO:0000313" key="3">
    <source>
        <dbReference type="Proteomes" id="UP001189122"/>
    </source>
</evidence>